<gene>
    <name evidence="5" type="ORF">EH244_30740</name>
</gene>
<dbReference type="Gene3D" id="1.10.357.10">
    <property type="entry name" value="Tetracycline Repressor, domain 2"/>
    <property type="match status" value="1"/>
</dbReference>
<feature type="domain" description="HTH tetR-type" evidence="4">
    <location>
        <begin position="26"/>
        <end position="86"/>
    </location>
</feature>
<feature type="region of interest" description="Disordered" evidence="3">
    <location>
        <begin position="1"/>
        <end position="23"/>
    </location>
</feature>
<evidence type="ECO:0000313" key="6">
    <source>
        <dbReference type="Proteomes" id="UP000271590"/>
    </source>
</evidence>
<dbReference type="InterPro" id="IPR001647">
    <property type="entry name" value="HTH_TetR"/>
</dbReference>
<keyword evidence="1 2" id="KW-0238">DNA-binding</keyword>
<protein>
    <submittedName>
        <fullName evidence="5">TetR family transcriptional regulator</fullName>
    </submittedName>
</protein>
<dbReference type="Proteomes" id="UP000271590">
    <property type="component" value="Unassembled WGS sequence"/>
</dbReference>
<reference evidence="5 6" key="1">
    <citation type="submission" date="2018-11" db="EMBL/GenBank/DDBJ databases">
        <title>The genome of Variovorax sp T529.</title>
        <authorList>
            <person name="Gao J."/>
        </authorList>
    </citation>
    <scope>NUCLEOTIDE SEQUENCE [LARGE SCALE GENOMIC DNA]</scope>
    <source>
        <strain evidence="5 6">T529</strain>
    </source>
</reference>
<proteinExistence type="predicted"/>
<accession>A0A3P3E5Q5</accession>
<name>A0A3P3E5Q5_9BURK</name>
<dbReference type="GO" id="GO:0003677">
    <property type="term" value="F:DNA binding"/>
    <property type="evidence" value="ECO:0007669"/>
    <property type="project" value="UniProtKB-UniRule"/>
</dbReference>
<evidence type="ECO:0000313" key="5">
    <source>
        <dbReference type="EMBL" id="RRH80398.1"/>
    </source>
</evidence>
<sequence>MNARTTTRSTKEPQGSTHADADERAVSLKDRVLDAAVQSLIDVGTARTTTLEVQRRADVSRGALLHHFPSHASLLAATVDELIGRNEAAVRSGLAALKDSKDGIARAVEVLAMSTSQPAYLAELELWAVSRTDPELRNSLRIAERRARKESERVLREIFPPSKKTQALSTVMAMTMEYLRGLALSGVLRTSTERRRQLVAEWIRAAKILLETLD</sequence>
<dbReference type="InterPro" id="IPR009057">
    <property type="entry name" value="Homeodomain-like_sf"/>
</dbReference>
<dbReference type="SUPFAM" id="SSF46689">
    <property type="entry name" value="Homeodomain-like"/>
    <property type="match status" value="1"/>
</dbReference>
<evidence type="ECO:0000259" key="4">
    <source>
        <dbReference type="PROSITE" id="PS50977"/>
    </source>
</evidence>
<dbReference type="PROSITE" id="PS50977">
    <property type="entry name" value="HTH_TETR_2"/>
    <property type="match status" value="1"/>
</dbReference>
<evidence type="ECO:0000256" key="3">
    <source>
        <dbReference type="SAM" id="MobiDB-lite"/>
    </source>
</evidence>
<comment type="caution">
    <text evidence="5">The sequence shown here is derived from an EMBL/GenBank/DDBJ whole genome shotgun (WGS) entry which is preliminary data.</text>
</comment>
<feature type="compositionally biased region" description="Polar residues" evidence="3">
    <location>
        <begin position="1"/>
        <end position="17"/>
    </location>
</feature>
<evidence type="ECO:0000256" key="1">
    <source>
        <dbReference type="ARBA" id="ARBA00023125"/>
    </source>
</evidence>
<organism evidence="5 6">
    <name type="scientific">Variovorax beijingensis</name>
    <dbReference type="NCBI Taxonomy" id="2496117"/>
    <lineage>
        <taxon>Bacteria</taxon>
        <taxon>Pseudomonadati</taxon>
        <taxon>Pseudomonadota</taxon>
        <taxon>Betaproteobacteria</taxon>
        <taxon>Burkholderiales</taxon>
        <taxon>Comamonadaceae</taxon>
        <taxon>Variovorax</taxon>
    </lineage>
</organism>
<evidence type="ECO:0000256" key="2">
    <source>
        <dbReference type="PROSITE-ProRule" id="PRU00335"/>
    </source>
</evidence>
<dbReference type="Pfam" id="PF00440">
    <property type="entry name" value="TetR_N"/>
    <property type="match status" value="1"/>
</dbReference>
<feature type="DNA-binding region" description="H-T-H motif" evidence="2">
    <location>
        <begin position="49"/>
        <end position="68"/>
    </location>
</feature>
<dbReference type="EMBL" id="RQXU01000039">
    <property type="protein sequence ID" value="RRH80398.1"/>
    <property type="molecule type" value="Genomic_DNA"/>
</dbReference>
<dbReference type="AlphaFoldDB" id="A0A3P3E5Q5"/>